<dbReference type="InterPro" id="IPR005982">
    <property type="entry name" value="Thioredox_Rdtase"/>
</dbReference>
<evidence type="ECO:0000256" key="8">
    <source>
        <dbReference type="RuleBase" id="RU003881"/>
    </source>
</evidence>
<dbReference type="Proteomes" id="UP000295217">
    <property type="component" value="Unassembled WGS sequence"/>
</dbReference>
<feature type="domain" description="FAD/NAD(P)-binding" evidence="9">
    <location>
        <begin position="6"/>
        <end position="295"/>
    </location>
</feature>
<dbReference type="PROSITE" id="PS00573">
    <property type="entry name" value="PYRIDINE_REDOX_2"/>
    <property type="match status" value="1"/>
</dbReference>
<keyword evidence="4" id="KW-1015">Disulfide bond</keyword>
<keyword evidence="2 7" id="KW-0274">FAD</keyword>
<evidence type="ECO:0000256" key="3">
    <source>
        <dbReference type="ARBA" id="ARBA00023002"/>
    </source>
</evidence>
<dbReference type="PRINTS" id="PR00368">
    <property type="entry name" value="FADPNR"/>
</dbReference>
<comment type="caution">
    <text evidence="10">The sequence shown here is derived from an EMBL/GenBank/DDBJ whole genome shotgun (WGS) entry which is preliminary data.</text>
</comment>
<dbReference type="InterPro" id="IPR023753">
    <property type="entry name" value="FAD/NAD-binding_dom"/>
</dbReference>
<reference evidence="10 11" key="1">
    <citation type="submission" date="2019-02" db="EMBL/GenBank/DDBJ databases">
        <title>Draft genome sequences of novel Actinobacteria.</title>
        <authorList>
            <person name="Sahin N."/>
            <person name="Ay H."/>
            <person name="Saygin H."/>
        </authorList>
    </citation>
    <scope>NUCLEOTIDE SEQUENCE [LARGE SCALE GENOMIC DNA]</scope>
    <source>
        <strain evidence="10 11">8K307</strain>
    </source>
</reference>
<comment type="similarity">
    <text evidence="7">Belongs to the class-II pyridine nucleotide-disulfide oxidoreductase family.</text>
</comment>
<dbReference type="GO" id="GO:0004791">
    <property type="term" value="F:thioredoxin-disulfide reductase (NADPH) activity"/>
    <property type="evidence" value="ECO:0007669"/>
    <property type="project" value="UniProtKB-UniRule"/>
</dbReference>
<dbReference type="AlphaFoldDB" id="A0A4R5AKZ7"/>
<dbReference type="EMBL" id="SMLB01000003">
    <property type="protein sequence ID" value="TDD72246.1"/>
    <property type="molecule type" value="Genomic_DNA"/>
</dbReference>
<evidence type="ECO:0000256" key="5">
    <source>
        <dbReference type="ARBA" id="ARBA00023284"/>
    </source>
</evidence>
<comment type="cofactor">
    <cofactor evidence="8">
        <name>FAD</name>
        <dbReference type="ChEBI" id="CHEBI:57692"/>
    </cofactor>
    <text evidence="8">Binds 1 FAD per subunit.</text>
</comment>
<dbReference type="GO" id="GO:0019430">
    <property type="term" value="P:removal of superoxide radicals"/>
    <property type="evidence" value="ECO:0007669"/>
    <property type="project" value="UniProtKB-UniRule"/>
</dbReference>
<proteinExistence type="inferred from homology"/>
<evidence type="ECO:0000259" key="9">
    <source>
        <dbReference type="Pfam" id="PF07992"/>
    </source>
</evidence>
<protein>
    <recommendedName>
        <fullName evidence="7">Thioredoxin reductase</fullName>
        <ecNumber evidence="7">1.8.1.9</ecNumber>
    </recommendedName>
</protein>
<dbReference type="EC" id="1.8.1.9" evidence="7"/>
<evidence type="ECO:0000256" key="7">
    <source>
        <dbReference type="RuleBase" id="RU003880"/>
    </source>
</evidence>
<keyword evidence="8" id="KW-0521">NADP</keyword>
<keyword evidence="11" id="KW-1185">Reference proteome</keyword>
<keyword evidence="5 7" id="KW-0676">Redox-active center</keyword>
<dbReference type="NCBIfam" id="TIGR01292">
    <property type="entry name" value="TRX_reduct"/>
    <property type="match status" value="1"/>
</dbReference>
<dbReference type="Pfam" id="PF07992">
    <property type="entry name" value="Pyr_redox_2"/>
    <property type="match status" value="1"/>
</dbReference>
<evidence type="ECO:0000313" key="11">
    <source>
        <dbReference type="Proteomes" id="UP000295217"/>
    </source>
</evidence>
<sequence length="323" mass="35079">MTDIRDLIIIGSGPAGYTAAVYAARARLEPLLIEGEVSWGGALMNTTEVENYPGFRDGILGPALMEEMRAQAERFGAQILTRDVVEADLTGTVKSVTDSEGNVHRARAVIIATGSRYRELGLTNEKRLSGHGVSWCATCDGFFFRDQDIAVVGGGDSAMEEATFLTRFARKVYVIHRRDTLRASKVMQERALTNDKIEFVWNTEVVDVLGDDKVSGLRLRDTVTGAERELAVTGLFIAIGHDPRSELFKGQLRLDDEGYVLVDAPTTKTELAGVFAAGDVVDHIYRQAVTAAGTGCQAALDAERYLADLEAADHAAKPELAVR</sequence>
<keyword evidence="1 7" id="KW-0285">Flavoprotein</keyword>
<accession>A0A4R5AKZ7</accession>
<keyword evidence="3 7" id="KW-0560">Oxidoreductase</keyword>
<dbReference type="InterPro" id="IPR050097">
    <property type="entry name" value="Ferredoxin-NADP_redctase_2"/>
</dbReference>
<dbReference type="RefSeq" id="WP_132101510.1">
    <property type="nucleotide sequence ID" value="NZ_SMLB01000003.1"/>
</dbReference>
<evidence type="ECO:0000313" key="10">
    <source>
        <dbReference type="EMBL" id="TDD72246.1"/>
    </source>
</evidence>
<dbReference type="PANTHER" id="PTHR48105">
    <property type="entry name" value="THIOREDOXIN REDUCTASE 1-RELATED-RELATED"/>
    <property type="match status" value="1"/>
</dbReference>
<dbReference type="InterPro" id="IPR008255">
    <property type="entry name" value="Pyr_nucl-diS_OxRdtase_2_AS"/>
</dbReference>
<organism evidence="10 11">
    <name type="scientific">Jiangella aurantiaca</name>
    <dbReference type="NCBI Taxonomy" id="2530373"/>
    <lineage>
        <taxon>Bacteria</taxon>
        <taxon>Bacillati</taxon>
        <taxon>Actinomycetota</taxon>
        <taxon>Actinomycetes</taxon>
        <taxon>Jiangellales</taxon>
        <taxon>Jiangellaceae</taxon>
        <taxon>Jiangella</taxon>
    </lineage>
</organism>
<evidence type="ECO:0000256" key="2">
    <source>
        <dbReference type="ARBA" id="ARBA00022827"/>
    </source>
</evidence>
<dbReference type="SUPFAM" id="SSF51905">
    <property type="entry name" value="FAD/NAD(P)-binding domain"/>
    <property type="match status" value="1"/>
</dbReference>
<gene>
    <name evidence="10" type="primary">trxB</name>
    <name evidence="10" type="ORF">E1262_02690</name>
</gene>
<dbReference type="GO" id="GO:0005737">
    <property type="term" value="C:cytoplasm"/>
    <property type="evidence" value="ECO:0007669"/>
    <property type="project" value="InterPro"/>
</dbReference>
<evidence type="ECO:0000256" key="4">
    <source>
        <dbReference type="ARBA" id="ARBA00023157"/>
    </source>
</evidence>
<evidence type="ECO:0000256" key="6">
    <source>
        <dbReference type="ARBA" id="ARBA00048132"/>
    </source>
</evidence>
<comment type="catalytic activity">
    <reaction evidence="6 7">
        <text>[thioredoxin]-dithiol + NADP(+) = [thioredoxin]-disulfide + NADPH + H(+)</text>
        <dbReference type="Rhea" id="RHEA:20345"/>
        <dbReference type="Rhea" id="RHEA-COMP:10698"/>
        <dbReference type="Rhea" id="RHEA-COMP:10700"/>
        <dbReference type="ChEBI" id="CHEBI:15378"/>
        <dbReference type="ChEBI" id="CHEBI:29950"/>
        <dbReference type="ChEBI" id="CHEBI:50058"/>
        <dbReference type="ChEBI" id="CHEBI:57783"/>
        <dbReference type="ChEBI" id="CHEBI:58349"/>
        <dbReference type="EC" id="1.8.1.9"/>
    </reaction>
</comment>
<dbReference type="InterPro" id="IPR036188">
    <property type="entry name" value="FAD/NAD-bd_sf"/>
</dbReference>
<evidence type="ECO:0000256" key="1">
    <source>
        <dbReference type="ARBA" id="ARBA00022630"/>
    </source>
</evidence>
<dbReference type="Gene3D" id="3.50.50.60">
    <property type="entry name" value="FAD/NAD(P)-binding domain"/>
    <property type="match status" value="2"/>
</dbReference>
<comment type="subunit">
    <text evidence="7">Homodimer.</text>
</comment>
<name>A0A4R5AKZ7_9ACTN</name>
<dbReference type="PRINTS" id="PR00469">
    <property type="entry name" value="PNDRDTASEII"/>
</dbReference>
<dbReference type="OrthoDB" id="9806179at2"/>